<accession>K2FH51</accession>
<feature type="region of interest" description="Disordered" evidence="1">
    <location>
        <begin position="51"/>
        <end position="73"/>
    </location>
</feature>
<evidence type="ECO:0000313" key="3">
    <source>
        <dbReference type="EMBL" id="EKE30461.1"/>
    </source>
</evidence>
<keyword evidence="4" id="KW-1185">Reference proteome</keyword>
<reference evidence="2" key="3">
    <citation type="submission" date="2016-11" db="EMBL/GenBank/DDBJ databases">
        <title>Salimicrobium jeotgali MJ3, isolated from Myulchi jeot, a traditional Korean fermented seafood.</title>
        <authorList>
            <person name="Kim K.H."/>
            <person name="Jeon C.O."/>
            <person name="Jin H.M."/>
        </authorList>
    </citation>
    <scope>NUCLEOTIDE SEQUENCE</scope>
    <source>
        <strain evidence="2">MJ3</strain>
    </source>
</reference>
<dbReference type="KEGG" id="sje:AAV35_012825"/>
<gene>
    <name evidence="2" type="ORF">AAV35_012825</name>
    <name evidence="3" type="ORF">MJ3_13509</name>
</gene>
<reference evidence="3 4" key="1">
    <citation type="journal article" date="2012" name="J. Bacteriol.">
        <title>Draft Genome Sequence of Salimicrobium sp. Strain MJ3, Isolated from Myulchi-Jeot, Korean Fermented Seafood.</title>
        <authorList>
            <person name="Lee S.H."/>
            <person name="Jung J.Y."/>
            <person name="Jeon C.O."/>
        </authorList>
    </citation>
    <scope>NUCLEOTIDE SEQUENCE [LARGE SCALE GENOMIC DNA]</scope>
    <source>
        <strain evidence="3 4">MJ3</strain>
    </source>
</reference>
<dbReference type="PATRIC" id="fig|1230341.3.peg.2716"/>
<feature type="compositionally biased region" description="Basic and acidic residues" evidence="1">
    <location>
        <begin position="63"/>
        <end position="73"/>
    </location>
</feature>
<reference evidence="5" key="2">
    <citation type="submission" date="2015-06" db="EMBL/GenBank/DDBJ databases">
        <title>Salimicrobium jeotgali MJ3, isolated from Myulchi jeot, a traditional Korean fermented seafood.</title>
        <authorList>
            <person name="Kim K.H."/>
            <person name="Jeon C.O."/>
            <person name="Jin H.M."/>
        </authorList>
    </citation>
    <scope>NUCLEOTIDE SEQUENCE [LARGE SCALE GENOMIC DNA]</scope>
    <source>
        <strain evidence="5">MJ3</strain>
    </source>
</reference>
<evidence type="ECO:0000313" key="2">
    <source>
        <dbReference type="EMBL" id="AKG05545.1"/>
    </source>
</evidence>
<evidence type="ECO:0000256" key="1">
    <source>
        <dbReference type="SAM" id="MobiDB-lite"/>
    </source>
</evidence>
<organism evidence="3 4">
    <name type="scientific">Salimicrobium jeotgali</name>
    <dbReference type="NCBI Taxonomy" id="1230341"/>
    <lineage>
        <taxon>Bacteria</taxon>
        <taxon>Bacillati</taxon>
        <taxon>Bacillota</taxon>
        <taxon>Bacilli</taxon>
        <taxon>Bacillales</taxon>
        <taxon>Bacillaceae</taxon>
        <taxon>Salimicrobium</taxon>
    </lineage>
</organism>
<dbReference type="Proteomes" id="UP000011746">
    <property type="component" value="Unassembled WGS sequence"/>
</dbReference>
<proteinExistence type="predicted"/>
<name>K2FH51_9BACI</name>
<dbReference type="STRING" id="1230341.AAV35_012825"/>
<dbReference type="AlphaFoldDB" id="K2FH51"/>
<dbReference type="Proteomes" id="UP000092654">
    <property type="component" value="Chromosome"/>
</dbReference>
<protein>
    <submittedName>
        <fullName evidence="3">Uncharacterized protein</fullName>
    </submittedName>
</protein>
<dbReference type="EMBL" id="CP011361">
    <property type="protein sequence ID" value="AKG05545.1"/>
    <property type="molecule type" value="Genomic_DNA"/>
</dbReference>
<sequence length="73" mass="8283">MDPFMAKDVTGEETVRLQETDRGDVFIVDEKGEDKEIIIVKKESLIDFLNQQDLPGESTTTKQESEKDGHINT</sequence>
<evidence type="ECO:0000313" key="5">
    <source>
        <dbReference type="Proteomes" id="UP000092654"/>
    </source>
</evidence>
<dbReference type="EMBL" id="AMPQ01000045">
    <property type="protein sequence ID" value="EKE30461.1"/>
    <property type="molecule type" value="Genomic_DNA"/>
</dbReference>
<feature type="compositionally biased region" description="Polar residues" evidence="1">
    <location>
        <begin position="51"/>
        <end position="62"/>
    </location>
</feature>
<dbReference type="RefSeq" id="WP_008592626.1">
    <property type="nucleotide sequence ID" value="NZ_AMPQ01000045.1"/>
</dbReference>
<evidence type="ECO:0000313" key="4">
    <source>
        <dbReference type="Proteomes" id="UP000011746"/>
    </source>
</evidence>